<reference evidence="5" key="2">
    <citation type="submission" date="2017-03" db="EMBL/GenBank/DDBJ databases">
        <authorList>
            <person name="Sharma R."/>
            <person name="Thines M."/>
        </authorList>
    </citation>
    <scope>NUCLEOTIDE SEQUENCE [LARGE SCALE GENOMIC DNA]</scope>
</reference>
<keyword evidence="2" id="KW-1133">Transmembrane helix</keyword>
<reference evidence="3 6" key="3">
    <citation type="submission" date="2019-09" db="EMBL/GenBank/DDBJ databases">
        <title>The hologenome of the rock-dwelling lichen Lasallia pustulata.</title>
        <authorList>
            <person name="Greshake Tzovaras B."/>
            <person name="Segers F."/>
            <person name="Bicker A."/>
            <person name="Dal Grande F."/>
            <person name="Otte J."/>
            <person name="Hankeln T."/>
            <person name="Schmitt I."/>
            <person name="Ebersberger I."/>
        </authorList>
    </citation>
    <scope>NUCLEOTIDE SEQUENCE [LARGE SCALE GENOMIC DNA]</scope>
    <source>
        <strain evidence="3">A1-1</strain>
    </source>
</reference>
<gene>
    <name evidence="3" type="ORF">FRX48_04118</name>
</gene>
<feature type="region of interest" description="Disordered" evidence="1">
    <location>
        <begin position="233"/>
        <end position="362"/>
    </location>
</feature>
<dbReference type="Proteomes" id="UP000324767">
    <property type="component" value="Unassembled WGS sequence"/>
</dbReference>
<keyword evidence="2" id="KW-0472">Membrane</keyword>
<feature type="transmembrane region" description="Helical" evidence="2">
    <location>
        <begin position="41"/>
        <end position="62"/>
    </location>
</feature>
<keyword evidence="2" id="KW-0812">Transmembrane</keyword>
<feature type="transmembrane region" description="Helical" evidence="2">
    <location>
        <begin position="129"/>
        <end position="151"/>
    </location>
</feature>
<proteinExistence type="predicted"/>
<evidence type="ECO:0000256" key="2">
    <source>
        <dbReference type="SAM" id="Phobius"/>
    </source>
</evidence>
<feature type="transmembrane region" description="Helical" evidence="2">
    <location>
        <begin position="12"/>
        <end position="35"/>
    </location>
</feature>
<sequence length="456" mass="48811">MALGLPSSIAGIVAVLATIASTTFIMIFAITLTAAHLPTRILALVAAVTQLLLLITLAYLTIRQVRGADAKGENKVRGRRWPPKENYTTMLILPSLAAALVAAATLGWIKIRLDTLPVLILGRSKMAFLLSAFTIWAVSLLAQTAFCVSIVRNTACPMQDDLTGYVTDGLDIEQQMEEPSRPNTAVTTHPQRYQEAPLISPSSSPTATEALSSLRSSLSVVVRPVTSRTRLISRQNSFPRASKSSSFDISLKDRTPQDDGFDTWDTSGVGSHIRETVLHSSPPTTRGPGLETIPGSRSPSPANALDGPYNLPSPRQSPTYFSRPVSRRQRSASASNEDHIHPLFRTSSPTPPPTATPGTTITATPLAGQLMDVHALRRMRSGSLPSSPSAGTYFDSINDDPVTRIPTPPGRDTTPPIPDFILTAGARASMMGYGRRKLSLRPSEADAELEQSGSGG</sequence>
<evidence type="ECO:0000313" key="4">
    <source>
        <dbReference type="EMBL" id="SLM39005.1"/>
    </source>
</evidence>
<evidence type="ECO:0000313" key="3">
    <source>
        <dbReference type="EMBL" id="KAA6411968.1"/>
    </source>
</evidence>
<protein>
    <submittedName>
        <fullName evidence="4">Uncharacterized protein</fullName>
    </submittedName>
</protein>
<evidence type="ECO:0000313" key="6">
    <source>
        <dbReference type="Proteomes" id="UP000324767"/>
    </source>
</evidence>
<feature type="transmembrane region" description="Helical" evidence="2">
    <location>
        <begin position="87"/>
        <end position="109"/>
    </location>
</feature>
<organism evidence="4 5">
    <name type="scientific">Lasallia pustulata</name>
    <dbReference type="NCBI Taxonomy" id="136370"/>
    <lineage>
        <taxon>Eukaryota</taxon>
        <taxon>Fungi</taxon>
        <taxon>Dikarya</taxon>
        <taxon>Ascomycota</taxon>
        <taxon>Pezizomycotina</taxon>
        <taxon>Lecanoromycetes</taxon>
        <taxon>OSLEUM clade</taxon>
        <taxon>Umbilicariomycetidae</taxon>
        <taxon>Umbilicariales</taxon>
        <taxon>Umbilicariaceae</taxon>
        <taxon>Lasallia</taxon>
    </lineage>
</organism>
<evidence type="ECO:0000256" key="1">
    <source>
        <dbReference type="SAM" id="MobiDB-lite"/>
    </source>
</evidence>
<dbReference type="EMBL" id="VXIT01000006">
    <property type="protein sequence ID" value="KAA6411968.1"/>
    <property type="molecule type" value="Genomic_DNA"/>
</dbReference>
<dbReference type="Proteomes" id="UP000192927">
    <property type="component" value="Unassembled WGS sequence"/>
</dbReference>
<accession>A0A1W5D7I3</accession>
<keyword evidence="5" id="KW-1185">Reference proteome</keyword>
<feature type="region of interest" description="Disordered" evidence="1">
    <location>
        <begin position="437"/>
        <end position="456"/>
    </location>
</feature>
<dbReference type="OrthoDB" id="5431149at2759"/>
<name>A0A1W5D7I3_9LECA</name>
<reference evidence="4" key="1">
    <citation type="submission" date="2017-03" db="EMBL/GenBank/DDBJ databases">
        <authorList>
            <person name="Afonso C.L."/>
            <person name="Miller P.J."/>
            <person name="Scott M.A."/>
            <person name="Spackman E."/>
            <person name="Goraichik I."/>
            <person name="Dimitrov K.M."/>
            <person name="Suarez D.L."/>
            <person name="Swayne D.E."/>
        </authorList>
    </citation>
    <scope>NUCLEOTIDE SEQUENCE [LARGE SCALE GENOMIC DNA]</scope>
</reference>
<feature type="compositionally biased region" description="Polar residues" evidence="1">
    <location>
        <begin position="233"/>
        <end position="248"/>
    </location>
</feature>
<dbReference type="EMBL" id="FWEW01003236">
    <property type="protein sequence ID" value="SLM39005.1"/>
    <property type="molecule type" value="Genomic_DNA"/>
</dbReference>
<feature type="region of interest" description="Disordered" evidence="1">
    <location>
        <begin position="381"/>
        <end position="417"/>
    </location>
</feature>
<evidence type="ECO:0000313" key="5">
    <source>
        <dbReference type="Proteomes" id="UP000192927"/>
    </source>
</evidence>
<dbReference type="AlphaFoldDB" id="A0A1W5D7I3"/>